<dbReference type="AlphaFoldDB" id="A0A8E6B4N5"/>
<evidence type="ECO:0000313" key="2">
    <source>
        <dbReference type="EMBL" id="QVL31224.1"/>
    </source>
</evidence>
<feature type="compositionally biased region" description="Polar residues" evidence="1">
    <location>
        <begin position="521"/>
        <end position="538"/>
    </location>
</feature>
<dbReference type="RefSeq" id="WP_213495105.1">
    <property type="nucleotide sequence ID" value="NZ_CP074694.1"/>
</dbReference>
<dbReference type="EMBL" id="CP074694">
    <property type="protein sequence ID" value="QVL31224.1"/>
    <property type="molecule type" value="Genomic_DNA"/>
</dbReference>
<dbReference type="KEGG" id="tsph:KIH39_20600"/>
<sequence>MTSPDEMQYLIDRCTFQSVKAVLFSKTDIDTVVLVKPNCSLEQVATFCVNNDASALERLKVKTDIVFLSPTKHPRTPVDRHSYLLDSDFVEVLLVPPLYLVRAKPHTQALENAIAVCGITRCKQCGFLCGTELSSQYWHPPVNYSAGVDEYCLGCWLDCGPDATSTRHHVLVEPTGDLIVDYNAIFHLGYRLAILPVARLELGSAPICFPNMICFYPPGTIDLEQLLIRSNSEGTLRLAEHSSLASQINEKVLSTHPLVVLPCRFDWDDFCNASHKAHLEFIRSLSEIIDDECFNFIRYRQCHIEPIDILPGRPGQINSNHMMAGALLFDPEKGGQIIGGDAFTHIVTRGLGLPLEPIDCTQFPRFGEVGNFVKHVLSLYSQLIEANSSTTKFVQCLTLLEVLASAEESERFKAFKNTKKNIVRYATNDHNEYKRIMTRMIALTGLKDESGKNIGYRTEIIHFGKRLESLIPSINERENLFRELENYIKCVLDHLIDHSEMSWEDYKVIRDSIGPYGVAPDTSQSSTAPAQQTDDIPF</sequence>
<gene>
    <name evidence="2" type="ORF">KIH39_20600</name>
</gene>
<keyword evidence="3" id="KW-1185">Reference proteome</keyword>
<reference evidence="2" key="1">
    <citation type="submission" date="2021-05" db="EMBL/GenBank/DDBJ databases">
        <title>Complete genome sequence of the cellulolytic planctomycete Telmatocola sphagniphila SP2T and characterization of the first cellulase from planctomycetes.</title>
        <authorList>
            <person name="Rakitin A.L."/>
            <person name="Beletsky A.V."/>
            <person name="Naumoff D.G."/>
            <person name="Kulichevskaya I.S."/>
            <person name="Mardanov A.V."/>
            <person name="Ravin N.V."/>
            <person name="Dedysh S.N."/>
        </authorList>
    </citation>
    <scope>NUCLEOTIDE SEQUENCE</scope>
    <source>
        <strain evidence="2">SP2T</strain>
    </source>
</reference>
<feature type="region of interest" description="Disordered" evidence="1">
    <location>
        <begin position="518"/>
        <end position="538"/>
    </location>
</feature>
<dbReference type="Proteomes" id="UP000676194">
    <property type="component" value="Chromosome"/>
</dbReference>
<evidence type="ECO:0000256" key="1">
    <source>
        <dbReference type="SAM" id="MobiDB-lite"/>
    </source>
</evidence>
<accession>A0A8E6B4N5</accession>
<evidence type="ECO:0000313" key="3">
    <source>
        <dbReference type="Proteomes" id="UP000676194"/>
    </source>
</evidence>
<proteinExistence type="predicted"/>
<protein>
    <submittedName>
        <fullName evidence="2">Uncharacterized protein</fullName>
    </submittedName>
</protein>
<organism evidence="2 3">
    <name type="scientific">Telmatocola sphagniphila</name>
    <dbReference type="NCBI Taxonomy" id="1123043"/>
    <lineage>
        <taxon>Bacteria</taxon>
        <taxon>Pseudomonadati</taxon>
        <taxon>Planctomycetota</taxon>
        <taxon>Planctomycetia</taxon>
        <taxon>Gemmatales</taxon>
        <taxon>Gemmataceae</taxon>
    </lineage>
</organism>
<name>A0A8E6B4N5_9BACT</name>